<keyword evidence="3" id="KW-1185">Reference proteome</keyword>
<dbReference type="Pfam" id="PF20247">
    <property type="entry name" value="DUF6602"/>
    <property type="match status" value="1"/>
</dbReference>
<comment type="caution">
    <text evidence="2">The sequence shown here is derived from an EMBL/GenBank/DDBJ whole genome shotgun (WGS) entry which is preliminary data.</text>
</comment>
<evidence type="ECO:0000313" key="2">
    <source>
        <dbReference type="EMBL" id="GCE30381.1"/>
    </source>
</evidence>
<organism evidence="2 3">
    <name type="scientific">Dictyobacter alpinus</name>
    <dbReference type="NCBI Taxonomy" id="2014873"/>
    <lineage>
        <taxon>Bacteria</taxon>
        <taxon>Bacillati</taxon>
        <taxon>Chloroflexota</taxon>
        <taxon>Ktedonobacteria</taxon>
        <taxon>Ktedonobacterales</taxon>
        <taxon>Dictyobacteraceae</taxon>
        <taxon>Dictyobacter</taxon>
    </lineage>
</organism>
<dbReference type="InterPro" id="IPR046537">
    <property type="entry name" value="DUF6602"/>
</dbReference>
<dbReference type="RefSeq" id="WP_161982490.1">
    <property type="nucleotide sequence ID" value="NZ_BIFT01000002.1"/>
</dbReference>
<evidence type="ECO:0000313" key="3">
    <source>
        <dbReference type="Proteomes" id="UP000287171"/>
    </source>
</evidence>
<reference evidence="3" key="1">
    <citation type="submission" date="2018-12" db="EMBL/GenBank/DDBJ databases">
        <title>Tengunoibacter tsumagoiensis gen. nov., sp. nov., Dictyobacter kobayashii sp. nov., D. alpinus sp. nov., and D. joshuensis sp. nov. and description of Dictyobacteraceae fam. nov. within the order Ktedonobacterales isolated from Tengu-no-mugimeshi.</title>
        <authorList>
            <person name="Wang C.M."/>
            <person name="Zheng Y."/>
            <person name="Sakai Y."/>
            <person name="Toyoda A."/>
            <person name="Minakuchi Y."/>
            <person name="Abe K."/>
            <person name="Yokota A."/>
            <person name="Yabe S."/>
        </authorList>
    </citation>
    <scope>NUCLEOTIDE SEQUENCE [LARGE SCALE GENOMIC DNA]</scope>
    <source>
        <strain evidence="3">Uno16</strain>
    </source>
</reference>
<gene>
    <name evidence="2" type="ORF">KDA_58650</name>
</gene>
<protein>
    <recommendedName>
        <fullName evidence="1">DUF6602 domain-containing protein</fullName>
    </recommendedName>
</protein>
<dbReference type="EMBL" id="BIFT01000002">
    <property type="protein sequence ID" value="GCE30381.1"/>
    <property type="molecule type" value="Genomic_DNA"/>
</dbReference>
<sequence>MTDIKKHLPAILSCIRFGVFRSDPLEVMKSELRQLLPASYGIVAAGHVANKRQQQSALLDLIIYDTTIPVSSTALDETVIDIAQVLLVVVLVDKLDRSALASSLQRVASVKTLTLTQEKSTKKASVWRKLQPLGAVIFNRLVDAASDCSGAWDANDRSATFSIGPNGSAWTACG</sequence>
<feature type="domain" description="DUF6602" evidence="1">
    <location>
        <begin position="27"/>
        <end position="113"/>
    </location>
</feature>
<accession>A0A402BG34</accession>
<dbReference type="AlphaFoldDB" id="A0A402BG34"/>
<proteinExistence type="predicted"/>
<evidence type="ECO:0000259" key="1">
    <source>
        <dbReference type="Pfam" id="PF20247"/>
    </source>
</evidence>
<name>A0A402BG34_9CHLR</name>
<dbReference type="Proteomes" id="UP000287171">
    <property type="component" value="Unassembled WGS sequence"/>
</dbReference>